<reference evidence="1" key="2">
    <citation type="journal article" date="2015" name="Fish Shellfish Immunol.">
        <title>Early steps in the European eel (Anguilla anguilla)-Vibrio vulnificus interaction in the gills: Role of the RtxA13 toxin.</title>
        <authorList>
            <person name="Callol A."/>
            <person name="Pajuelo D."/>
            <person name="Ebbesson L."/>
            <person name="Teles M."/>
            <person name="MacKenzie S."/>
            <person name="Amaro C."/>
        </authorList>
    </citation>
    <scope>NUCLEOTIDE SEQUENCE</scope>
</reference>
<sequence>MAVIWTFSYAFSCSVKKDSAYIKIECICNHK</sequence>
<accession>A0A0E9W414</accession>
<evidence type="ECO:0000313" key="1">
    <source>
        <dbReference type="EMBL" id="JAH85097.1"/>
    </source>
</evidence>
<protein>
    <submittedName>
        <fullName evidence="1">Uncharacterized protein</fullName>
    </submittedName>
</protein>
<proteinExistence type="predicted"/>
<organism evidence="1">
    <name type="scientific">Anguilla anguilla</name>
    <name type="common">European freshwater eel</name>
    <name type="synonym">Muraena anguilla</name>
    <dbReference type="NCBI Taxonomy" id="7936"/>
    <lineage>
        <taxon>Eukaryota</taxon>
        <taxon>Metazoa</taxon>
        <taxon>Chordata</taxon>
        <taxon>Craniata</taxon>
        <taxon>Vertebrata</taxon>
        <taxon>Euteleostomi</taxon>
        <taxon>Actinopterygii</taxon>
        <taxon>Neopterygii</taxon>
        <taxon>Teleostei</taxon>
        <taxon>Anguilliformes</taxon>
        <taxon>Anguillidae</taxon>
        <taxon>Anguilla</taxon>
    </lineage>
</organism>
<dbReference type="EMBL" id="GBXM01023480">
    <property type="protein sequence ID" value="JAH85097.1"/>
    <property type="molecule type" value="Transcribed_RNA"/>
</dbReference>
<dbReference type="AlphaFoldDB" id="A0A0E9W414"/>
<name>A0A0E9W414_ANGAN</name>
<reference evidence="1" key="1">
    <citation type="submission" date="2014-11" db="EMBL/GenBank/DDBJ databases">
        <authorList>
            <person name="Amaro Gonzalez C."/>
        </authorList>
    </citation>
    <scope>NUCLEOTIDE SEQUENCE</scope>
</reference>